<dbReference type="EC" id="4.2.2.8" evidence="2"/>
<dbReference type="PANTHER" id="PTHR39210:SF1">
    <property type="entry name" value="HEPARIN-SULFATE LYASE"/>
    <property type="match status" value="1"/>
</dbReference>
<proteinExistence type="predicted"/>
<dbReference type="EMBL" id="SJPG01000001">
    <property type="protein sequence ID" value="TWT61742.1"/>
    <property type="molecule type" value="Genomic_DNA"/>
</dbReference>
<dbReference type="Gene3D" id="2.70.98.70">
    <property type="match status" value="1"/>
</dbReference>
<dbReference type="SUPFAM" id="SSF48230">
    <property type="entry name" value="Chondroitin AC/alginate lyase"/>
    <property type="match status" value="1"/>
</dbReference>
<dbReference type="InterPro" id="IPR008929">
    <property type="entry name" value="Chondroitin_lyas"/>
</dbReference>
<evidence type="ECO:0000313" key="2">
    <source>
        <dbReference type="EMBL" id="TWT61742.1"/>
    </source>
</evidence>
<reference evidence="2 3" key="1">
    <citation type="submission" date="2019-02" db="EMBL/GenBank/DDBJ databases">
        <title>Deep-cultivation of Planctomycetes and their phenomic and genomic characterization uncovers novel biology.</title>
        <authorList>
            <person name="Wiegand S."/>
            <person name="Jogler M."/>
            <person name="Boedeker C."/>
            <person name="Pinto D."/>
            <person name="Vollmers J."/>
            <person name="Rivas-Marin E."/>
            <person name="Kohn T."/>
            <person name="Peeters S.H."/>
            <person name="Heuer A."/>
            <person name="Rast P."/>
            <person name="Oberbeckmann S."/>
            <person name="Bunk B."/>
            <person name="Jeske O."/>
            <person name="Meyerdierks A."/>
            <person name="Storesund J.E."/>
            <person name="Kallscheuer N."/>
            <person name="Luecker S."/>
            <person name="Lage O.M."/>
            <person name="Pohl T."/>
            <person name="Merkel B.J."/>
            <person name="Hornburger P."/>
            <person name="Mueller R.-W."/>
            <person name="Bruemmer F."/>
            <person name="Labrenz M."/>
            <person name="Spormann A.M."/>
            <person name="Op Den Camp H."/>
            <person name="Overmann J."/>
            <person name="Amann R."/>
            <person name="Jetten M.S.M."/>
            <person name="Mascher T."/>
            <person name="Medema M.H."/>
            <person name="Devos D.P."/>
            <person name="Kaster A.-K."/>
            <person name="Ovreas L."/>
            <person name="Rohde M."/>
            <person name="Galperin M.Y."/>
            <person name="Jogler C."/>
        </authorList>
    </citation>
    <scope>NUCLEOTIDE SEQUENCE [LARGE SCALE GENOMIC DNA]</scope>
    <source>
        <strain evidence="2 3">Pan54</strain>
    </source>
</reference>
<feature type="domain" description="Heparin-sulfate lyase N-terminal" evidence="1">
    <location>
        <begin position="270"/>
        <end position="622"/>
    </location>
</feature>
<accession>A0A5C5XIS5</accession>
<dbReference type="Gene3D" id="1.50.10.100">
    <property type="entry name" value="Chondroitin AC/alginate lyase"/>
    <property type="match status" value="1"/>
</dbReference>
<name>A0A5C5XIS5_9PLAN</name>
<dbReference type="InterPro" id="IPR031680">
    <property type="entry name" value="Hepar_II_III_N"/>
</dbReference>
<dbReference type="RefSeq" id="WP_165441744.1">
    <property type="nucleotide sequence ID" value="NZ_SJPG01000001.1"/>
</dbReference>
<keyword evidence="3" id="KW-1185">Reference proteome</keyword>
<dbReference type="GO" id="GO:0015021">
    <property type="term" value="F:heparin-sulfate lyase activity"/>
    <property type="evidence" value="ECO:0007669"/>
    <property type="project" value="UniProtKB-EC"/>
</dbReference>
<gene>
    <name evidence="2" type="primary">hepC_2</name>
    <name evidence="2" type="ORF">Pan54_24790</name>
</gene>
<keyword evidence="2" id="KW-0456">Lyase</keyword>
<dbReference type="PANTHER" id="PTHR39210">
    <property type="entry name" value="HEPARIN-SULFATE LYASE"/>
    <property type="match status" value="1"/>
</dbReference>
<dbReference type="Pfam" id="PF16889">
    <property type="entry name" value="Hepar_II_III_N"/>
    <property type="match status" value="1"/>
</dbReference>
<comment type="caution">
    <text evidence="2">The sequence shown here is derived from an EMBL/GenBank/DDBJ whole genome shotgun (WGS) entry which is preliminary data.</text>
</comment>
<evidence type="ECO:0000313" key="3">
    <source>
        <dbReference type="Proteomes" id="UP000316095"/>
    </source>
</evidence>
<sequence length="1177" mass="132909">MNQHCLQTIGLIFIWLQVTFLWGNDLKSNEATSPHLLQSEPSERVTVEGNSITVTSQQGGTFSTQLRHNHSLSMEKALEFSVQLDPVKNDDGATADIDAGIVLGMSSPESNPDRYDSTDNKVLLELKEFADRYRFTIILDGQTISFWGRQRSEHGIPNIGTRQASQSYFLKIVAIPRGDQTGLRFFVEHGDRPLRLFKYADPEAKTEYGEFVTEWRLKRPLTENNYLGLYTRENGRAQRPVETTFSDIKVRTISIDDAEAWMSAEEFVMANLNYDHPTMTDVKAARDAGDMEQAKARLIDYFRTRQSPTGPDYDREMARATSHGKEANWREVSDNAIDGIYAKLSWFHGFSNPGELCRNNGLPRWDRDPGFLTRHYHWVVMTHAWNRTGEEKYAKRLAEEVIDYVQQEPTVFYNNPNLGGQLDVIDGSVINEHMLWTGNIGRRLELTWWQMFEVMRKSEAFSDEAIFHYLDGVIRQCRLLTNPTIFQEWDDSGFHGAMALTKSSMLFEMCDEAPLWSRIGWERINKVMDVQFHPDGSHVSLSSGYAWATIKGLEDFYLYVKKSGGTVPKKMEQLISEMYYHPLALTRPDFGNVDLNDGGWSPITHLANEAYEIFPERLDYQFFATGGKEGESPKSPSMYFPNAGHYVFRTGWGSDEKYLFFGAGPWGASHGKMDALNIYAAYGPHLLLQNAGRGAYSGVGNTIHAGKSLSFNVLSPDWAQENSIPHWKQEKAIGFNPPERRFKNDEYFGYGEGSFTYGWHKPGMHYQGKWVRQVIFMKGTDPKLTGYYVVIDTVEPADNRPTTWRHPWQLAAANPVFSQIDNSFRAVGGGVAMQVLPVDPDNNMSVRVIRGQEKPELLGWRVYGETADPWNVPTYEWQAENTFTKAWIIQMQSDKNDWPVQSVHVSSSVNPGEIKFEVRRSDGGMDSILRRTPGSKQTPFRGEEISGDVAVVSQDREGHEYARLEMTGGDNSVAASRGIPVTQYQPNISERFAKVRTSRLGDSPIGLDNASFEQPMIEKPSGTIEGWDSNSLNGTGTWPADQVGVKGEPNGNQVVAIHQGGFIGQILKDERGQPIAIAPGKTIRIHFHNFPHQDHRPINMGVYLHAGEGTAPQVAKAYSFSDDENNLGDQSAELTISSAETLSSYLPKGWENIPLYLKFHNYSGRIVIDDVQVKVVK</sequence>
<dbReference type="AlphaFoldDB" id="A0A5C5XIS5"/>
<protein>
    <submittedName>
        <fullName evidence="2">Heparin-sulfate lyase</fullName>
        <ecNumber evidence="2">4.2.2.8</ecNumber>
    </submittedName>
</protein>
<evidence type="ECO:0000259" key="1">
    <source>
        <dbReference type="Pfam" id="PF16889"/>
    </source>
</evidence>
<organism evidence="2 3">
    <name type="scientific">Rubinisphaera italica</name>
    <dbReference type="NCBI Taxonomy" id="2527969"/>
    <lineage>
        <taxon>Bacteria</taxon>
        <taxon>Pseudomonadati</taxon>
        <taxon>Planctomycetota</taxon>
        <taxon>Planctomycetia</taxon>
        <taxon>Planctomycetales</taxon>
        <taxon>Planctomycetaceae</taxon>
        <taxon>Rubinisphaera</taxon>
    </lineage>
</organism>
<dbReference type="Proteomes" id="UP000316095">
    <property type="component" value="Unassembled WGS sequence"/>
</dbReference>